<reference evidence="1 2" key="1">
    <citation type="submission" date="2019-10" db="EMBL/GenBank/DDBJ databases">
        <title>Glaciimonas soli sp. nov., a psychrophilic bacterium isolated from the forest soil of a high elevation mountain in Taiwan.</title>
        <authorList>
            <person name="Wang L.-T."/>
            <person name="Shieh W.Y."/>
        </authorList>
    </citation>
    <scope>NUCLEOTIDE SEQUENCE [LARGE SCALE GENOMIC DNA]</scope>
    <source>
        <strain evidence="1 2">GS1</strain>
    </source>
</reference>
<sequence length="77" mass="8584">MSQDSQQNQDIAYRGYTISVAPVNGGRDGRWHDAYKIMKGDVLISEHSNTNIVHEDFDTAVDSSINYAKLQIDNLVG</sequence>
<organism evidence="1 2">
    <name type="scientific">Glaciimonas soli</name>
    <dbReference type="NCBI Taxonomy" id="2590999"/>
    <lineage>
        <taxon>Bacteria</taxon>
        <taxon>Pseudomonadati</taxon>
        <taxon>Pseudomonadota</taxon>
        <taxon>Betaproteobacteria</taxon>
        <taxon>Burkholderiales</taxon>
        <taxon>Oxalobacteraceae</taxon>
        <taxon>Glaciimonas</taxon>
    </lineage>
</organism>
<protein>
    <submittedName>
        <fullName evidence="1">Uncharacterized protein</fullName>
    </submittedName>
</protein>
<dbReference type="Proteomes" id="UP000451565">
    <property type="component" value="Unassembled WGS sequence"/>
</dbReference>
<dbReference type="EMBL" id="WINI01000001">
    <property type="protein sequence ID" value="MQR00048.1"/>
    <property type="molecule type" value="Genomic_DNA"/>
</dbReference>
<evidence type="ECO:0000313" key="1">
    <source>
        <dbReference type="EMBL" id="MQR00048.1"/>
    </source>
</evidence>
<gene>
    <name evidence="1" type="ORF">GEV47_05025</name>
</gene>
<keyword evidence="2" id="KW-1185">Reference proteome</keyword>
<proteinExistence type="predicted"/>
<dbReference type="AlphaFoldDB" id="A0A843YRC7"/>
<dbReference type="RefSeq" id="WP_153233574.1">
    <property type="nucleotide sequence ID" value="NZ_WINI01000001.1"/>
</dbReference>
<evidence type="ECO:0000313" key="2">
    <source>
        <dbReference type="Proteomes" id="UP000451565"/>
    </source>
</evidence>
<comment type="caution">
    <text evidence="1">The sequence shown here is derived from an EMBL/GenBank/DDBJ whole genome shotgun (WGS) entry which is preliminary data.</text>
</comment>
<accession>A0A843YRC7</accession>
<name>A0A843YRC7_9BURK</name>